<comment type="caution">
    <text evidence="2">The sequence shown here is derived from an EMBL/GenBank/DDBJ whole genome shotgun (WGS) entry which is preliminary data.</text>
</comment>
<evidence type="ECO:0008006" key="4">
    <source>
        <dbReference type="Google" id="ProtNLM"/>
    </source>
</evidence>
<reference evidence="2 3" key="1">
    <citation type="submission" date="2021-11" db="EMBL/GenBank/DDBJ databases">
        <authorList>
            <person name="Huq M.A."/>
        </authorList>
    </citation>
    <scope>NUCLEOTIDE SEQUENCE [LARGE SCALE GENOMIC DNA]</scope>
    <source>
        <strain evidence="2 3">MAHUQ-52</strain>
    </source>
</reference>
<proteinExistence type="predicted"/>
<evidence type="ECO:0000313" key="3">
    <source>
        <dbReference type="Proteomes" id="UP001198701"/>
    </source>
</evidence>
<organism evidence="2 3">
    <name type="scientific">Massilia agrisoli</name>
    <dbReference type="NCBI Taxonomy" id="2892444"/>
    <lineage>
        <taxon>Bacteria</taxon>
        <taxon>Pseudomonadati</taxon>
        <taxon>Pseudomonadota</taxon>
        <taxon>Betaproteobacteria</taxon>
        <taxon>Burkholderiales</taxon>
        <taxon>Oxalobacteraceae</taxon>
        <taxon>Telluria group</taxon>
        <taxon>Massilia</taxon>
    </lineage>
</organism>
<gene>
    <name evidence="2" type="ORF">LMJ30_20195</name>
</gene>
<evidence type="ECO:0000313" key="2">
    <source>
        <dbReference type="EMBL" id="MCC6073256.1"/>
    </source>
</evidence>
<evidence type="ECO:0000256" key="1">
    <source>
        <dbReference type="SAM" id="SignalP"/>
    </source>
</evidence>
<accession>A0ABS8IZD5</accession>
<sequence>MSPSILRLASAAALALASFSASADTATTQNLEISGVLMEKAGPSQRCPSKFGGTITGHGVSDQVGRVAFVATDCITPSGPLFNFDQGRFIIMTTNGDQIFAAYSGQFVPTGVGAAYVFSGATFQITGGNGKYFKATGGGSLTGGQDMITGMGTVQLSGKIHYKAD</sequence>
<dbReference type="EMBL" id="JAJHPV010000021">
    <property type="protein sequence ID" value="MCC6073256.1"/>
    <property type="molecule type" value="Genomic_DNA"/>
</dbReference>
<keyword evidence="1" id="KW-0732">Signal</keyword>
<name>A0ABS8IZD5_9BURK</name>
<keyword evidence="3" id="KW-1185">Reference proteome</keyword>
<protein>
    <recommendedName>
        <fullName evidence="4">DUF3224 domain-containing protein</fullName>
    </recommendedName>
</protein>
<dbReference type="Proteomes" id="UP001198701">
    <property type="component" value="Unassembled WGS sequence"/>
</dbReference>
<feature type="signal peptide" evidence="1">
    <location>
        <begin position="1"/>
        <end position="23"/>
    </location>
</feature>
<feature type="chain" id="PRO_5046740386" description="DUF3224 domain-containing protein" evidence="1">
    <location>
        <begin position="24"/>
        <end position="165"/>
    </location>
</feature>
<dbReference type="RefSeq" id="WP_229434363.1">
    <property type="nucleotide sequence ID" value="NZ_JAJHPV010000021.1"/>
</dbReference>